<dbReference type="Pfam" id="PF20098">
    <property type="entry name" value="DUF6488"/>
    <property type="match status" value="1"/>
</dbReference>
<sequence>MNILKKIILISTLAISASTFAHSDGHGKINANKVISIAQTSAKMLTFKDHGMSVGKIDKSWNDLTKEQFRIVEEGKSNFIVKAMNTKTKRILYFDISKKGEIKDVKSGGSFSGSHGHSH</sequence>
<organism evidence="2 3">
    <name type="scientific">Colwellia psychrerythraea</name>
    <name type="common">Vibrio psychroerythus</name>
    <dbReference type="NCBI Taxonomy" id="28229"/>
    <lineage>
        <taxon>Bacteria</taxon>
        <taxon>Pseudomonadati</taxon>
        <taxon>Pseudomonadota</taxon>
        <taxon>Gammaproteobacteria</taxon>
        <taxon>Alteromonadales</taxon>
        <taxon>Colwelliaceae</taxon>
        <taxon>Colwellia</taxon>
    </lineage>
</organism>
<name>A0A1Y5ELI3_COLPS</name>
<feature type="signal peptide" evidence="1">
    <location>
        <begin position="1"/>
        <end position="21"/>
    </location>
</feature>
<keyword evidence="1" id="KW-0732">Signal</keyword>
<comment type="caution">
    <text evidence="2">The sequence shown here is derived from an EMBL/GenBank/DDBJ whole genome shotgun (WGS) entry which is preliminary data.</text>
</comment>
<gene>
    <name evidence="2" type="ORF">A9Q75_06545</name>
</gene>
<evidence type="ECO:0008006" key="4">
    <source>
        <dbReference type="Google" id="ProtNLM"/>
    </source>
</evidence>
<evidence type="ECO:0000313" key="3">
    <source>
        <dbReference type="Proteomes" id="UP000243053"/>
    </source>
</evidence>
<evidence type="ECO:0000256" key="1">
    <source>
        <dbReference type="SAM" id="SignalP"/>
    </source>
</evidence>
<dbReference type="InterPro" id="IPR045503">
    <property type="entry name" value="DUF6488"/>
</dbReference>
<dbReference type="EMBL" id="MAAF01000040">
    <property type="protein sequence ID" value="OUR82366.1"/>
    <property type="molecule type" value="Genomic_DNA"/>
</dbReference>
<accession>A0A1Y5ELI3</accession>
<protein>
    <recommendedName>
        <fullName evidence="4">PepSY domain-containing protein</fullName>
    </recommendedName>
</protein>
<dbReference type="Proteomes" id="UP000243053">
    <property type="component" value="Unassembled WGS sequence"/>
</dbReference>
<evidence type="ECO:0000313" key="2">
    <source>
        <dbReference type="EMBL" id="OUR82366.1"/>
    </source>
</evidence>
<feature type="chain" id="PRO_5012983503" description="PepSY domain-containing protein" evidence="1">
    <location>
        <begin position="22"/>
        <end position="119"/>
    </location>
</feature>
<proteinExistence type="predicted"/>
<dbReference type="AlphaFoldDB" id="A0A1Y5ELI3"/>
<reference evidence="3" key="1">
    <citation type="journal article" date="2017" name="Proc. Natl. Acad. Sci. U.S.A.">
        <title>Simulation of Deepwater Horizon oil plume reveals substrate specialization within a complex community of hydrocarbon degraders.</title>
        <authorList>
            <person name="Hu P."/>
            <person name="Dubinsky E.A."/>
            <person name="Probst A.J."/>
            <person name="Wang J."/>
            <person name="Sieber C.M.K."/>
            <person name="Tom L.M."/>
            <person name="Gardinali P."/>
            <person name="Banfield J.F."/>
            <person name="Atlas R.M."/>
            <person name="Andersen G.L."/>
        </authorList>
    </citation>
    <scope>NUCLEOTIDE SEQUENCE [LARGE SCALE GENOMIC DNA]</scope>
</reference>